<name>A0ABP9XX60_9FUNG</name>
<evidence type="ECO:0000313" key="1">
    <source>
        <dbReference type="EMBL" id="GAA5799362.1"/>
    </source>
</evidence>
<keyword evidence="2" id="KW-1185">Reference proteome</keyword>
<organism evidence="1 2">
    <name type="scientific">Helicostylum pulchrum</name>
    <dbReference type="NCBI Taxonomy" id="562976"/>
    <lineage>
        <taxon>Eukaryota</taxon>
        <taxon>Fungi</taxon>
        <taxon>Fungi incertae sedis</taxon>
        <taxon>Mucoromycota</taxon>
        <taxon>Mucoromycotina</taxon>
        <taxon>Mucoromycetes</taxon>
        <taxon>Mucorales</taxon>
        <taxon>Mucorineae</taxon>
        <taxon>Mucoraceae</taxon>
        <taxon>Helicostylum</taxon>
    </lineage>
</organism>
<proteinExistence type="predicted"/>
<protein>
    <submittedName>
        <fullName evidence="1">Uncharacterized protein</fullName>
    </submittedName>
</protein>
<reference evidence="1 2" key="1">
    <citation type="submission" date="2024-04" db="EMBL/GenBank/DDBJ databases">
        <title>genome sequences of Mucor flavus KT1a and Helicostylum pulchrum KT1b strains isolation_sourced from the surface of a dry-aged beef.</title>
        <authorList>
            <person name="Toyotome T."/>
            <person name="Hosono M."/>
            <person name="Torimaru M."/>
            <person name="Fukuda K."/>
            <person name="Mikami N."/>
        </authorList>
    </citation>
    <scope>NUCLEOTIDE SEQUENCE [LARGE SCALE GENOMIC DNA]</scope>
    <source>
        <strain evidence="1 2">KT1b</strain>
    </source>
</reference>
<dbReference type="Proteomes" id="UP001476247">
    <property type="component" value="Unassembled WGS sequence"/>
</dbReference>
<gene>
    <name evidence="1" type="ORF">HPULCUR_004776</name>
</gene>
<accession>A0ABP9XX60</accession>
<dbReference type="EMBL" id="BAABUJ010000012">
    <property type="protein sequence ID" value="GAA5799362.1"/>
    <property type="molecule type" value="Genomic_DNA"/>
</dbReference>
<sequence length="1052" mass="121652">MEEVYDLHQYSHCMIIHLGEYMINATCYSNSRRNTRYCRSFTKKDCYITYDKQKLNVLSWGSKSFDEIEDTVEINLGREKLYRLFEKGKDTWDQDDLFLITAVSDFFRLSVETCIQGAKEEIKDIDALSYVFIFPSEWEEDIREVLIRPIFVQASLVSKDDHQDRLLFCSDLESLYYYLTDPSNQHNINISRNTILGKIAIAPKNKNEALIKLYLISTGYPLFDFSGSVMFPKLVSSNSISLTSDDIKNGIRDCLKNKYSFDAQEKTIKNIMEELVDYIIEEQEDQSEASFLMKPFLTLHSTFELDESDKTLIKSVRPYDICAEISKRFPNSLKDLLSGNTVKEYSISTFIDDYTSRTAFDTFNFDTQSDAFAFKVASDGGLVNWSRLLFEFTRINFNSNYIIPENIPVKKIENENLISGALRYLSHAIRNSDAYNTPRILSKNQLEASSSIFLDSKPDAIMNIDISLDSTVLSFSLLDENGLIKEIWDHNYFVSDIPLRSLSSFFSFSEVATLNVKNSFIAFVQYYFMDIPLIFSTDEYDVFNKNMMIEIEDILNAESHDKDQLISTRRQEYVRTFILIYLSYINEVVRRKMPAIIGSNDSIKIGYDITVEKMLLKKLSVTEDDLRYMIYEIGFVPKDDSCKKLRITTQGEGLLPLIQESFSLQFTLRSCFVVAQLYEDYVQLTLNEVVTKFGGKEKYQEAIVIQEEIIPVPDIYESLCFNKWNNIIEDTSQIQLCDAHKEYDGNQLLEMFSFENQVDFTKILKEYISKNILNETLTTQKVGAATIGLSTSCSCKFDVTINDITEISFRPVLQNIISLVSTSVINRQLFGKYRKIQYMFHLIRFNYNPQFQHILMKILNDETDYFLYEQRIDIDHYTIPKLLNQPLQPILQQQPFSYKAFQVGVLYPVYSENYGFSLITYGTNYSIKNKISDSKITSADYETVFPLFQKGNKINNSLTKRVFYLSLELFKLKETDTLTFDKALVKKDTFESFDGPNLEGTDFSSSQYKPLILSVFFEGYSSSLSLVARQSGSAIKAENLTLLAEPMTLARI</sequence>
<evidence type="ECO:0000313" key="2">
    <source>
        <dbReference type="Proteomes" id="UP001476247"/>
    </source>
</evidence>
<comment type="caution">
    <text evidence="1">The sequence shown here is derived from an EMBL/GenBank/DDBJ whole genome shotgun (WGS) entry which is preliminary data.</text>
</comment>